<accession>A0A2K1YP03</accession>
<gene>
    <name evidence="1" type="ORF">POPTR_010G048100</name>
</gene>
<evidence type="ECO:0000313" key="2">
    <source>
        <dbReference type="Proteomes" id="UP000006729"/>
    </source>
</evidence>
<keyword evidence="2" id="KW-1185">Reference proteome</keyword>
<dbReference type="EMBL" id="CM009299">
    <property type="protein sequence ID" value="PNT14762.1"/>
    <property type="molecule type" value="Genomic_DNA"/>
</dbReference>
<dbReference type="InParanoid" id="A0A2K1YP03"/>
<sequence length="96" mass="11431">MDKALVYGTRDSGFDPQWSRLLWLWVYTRSLRMESESDAVNKCSLHSVNGDPVTLFFHGTNVFFISKQWSNYKHEIALRNIYCGRVIHRHKRNQNR</sequence>
<evidence type="ECO:0000313" key="1">
    <source>
        <dbReference type="EMBL" id="PNT14762.1"/>
    </source>
</evidence>
<organism evidence="1 2">
    <name type="scientific">Populus trichocarpa</name>
    <name type="common">Western balsam poplar</name>
    <name type="synonym">Populus balsamifera subsp. trichocarpa</name>
    <dbReference type="NCBI Taxonomy" id="3694"/>
    <lineage>
        <taxon>Eukaryota</taxon>
        <taxon>Viridiplantae</taxon>
        <taxon>Streptophyta</taxon>
        <taxon>Embryophyta</taxon>
        <taxon>Tracheophyta</taxon>
        <taxon>Spermatophyta</taxon>
        <taxon>Magnoliopsida</taxon>
        <taxon>eudicotyledons</taxon>
        <taxon>Gunneridae</taxon>
        <taxon>Pentapetalae</taxon>
        <taxon>rosids</taxon>
        <taxon>fabids</taxon>
        <taxon>Malpighiales</taxon>
        <taxon>Salicaceae</taxon>
        <taxon>Saliceae</taxon>
        <taxon>Populus</taxon>
    </lineage>
</organism>
<proteinExistence type="predicted"/>
<reference evidence="1 2" key="1">
    <citation type="journal article" date="2006" name="Science">
        <title>The genome of black cottonwood, Populus trichocarpa (Torr. &amp; Gray).</title>
        <authorList>
            <person name="Tuskan G.A."/>
            <person name="Difazio S."/>
            <person name="Jansson S."/>
            <person name="Bohlmann J."/>
            <person name="Grigoriev I."/>
            <person name="Hellsten U."/>
            <person name="Putnam N."/>
            <person name="Ralph S."/>
            <person name="Rombauts S."/>
            <person name="Salamov A."/>
            <person name="Schein J."/>
            <person name="Sterck L."/>
            <person name="Aerts A."/>
            <person name="Bhalerao R.R."/>
            <person name="Bhalerao R.P."/>
            <person name="Blaudez D."/>
            <person name="Boerjan W."/>
            <person name="Brun A."/>
            <person name="Brunner A."/>
            <person name="Busov V."/>
            <person name="Campbell M."/>
            <person name="Carlson J."/>
            <person name="Chalot M."/>
            <person name="Chapman J."/>
            <person name="Chen G.L."/>
            <person name="Cooper D."/>
            <person name="Coutinho P.M."/>
            <person name="Couturier J."/>
            <person name="Covert S."/>
            <person name="Cronk Q."/>
            <person name="Cunningham R."/>
            <person name="Davis J."/>
            <person name="Degroeve S."/>
            <person name="Dejardin A."/>
            <person name="Depamphilis C."/>
            <person name="Detter J."/>
            <person name="Dirks B."/>
            <person name="Dubchak I."/>
            <person name="Duplessis S."/>
            <person name="Ehlting J."/>
            <person name="Ellis B."/>
            <person name="Gendler K."/>
            <person name="Goodstein D."/>
            <person name="Gribskov M."/>
            <person name="Grimwood J."/>
            <person name="Groover A."/>
            <person name="Gunter L."/>
            <person name="Hamberger B."/>
            <person name="Heinze B."/>
            <person name="Helariutta Y."/>
            <person name="Henrissat B."/>
            <person name="Holligan D."/>
            <person name="Holt R."/>
            <person name="Huang W."/>
            <person name="Islam-Faridi N."/>
            <person name="Jones S."/>
            <person name="Jones-Rhoades M."/>
            <person name="Jorgensen R."/>
            <person name="Joshi C."/>
            <person name="Kangasjarvi J."/>
            <person name="Karlsson J."/>
            <person name="Kelleher C."/>
            <person name="Kirkpatrick R."/>
            <person name="Kirst M."/>
            <person name="Kohler A."/>
            <person name="Kalluri U."/>
            <person name="Larimer F."/>
            <person name="Leebens-Mack J."/>
            <person name="Leple J.C."/>
            <person name="Locascio P."/>
            <person name="Lou Y."/>
            <person name="Lucas S."/>
            <person name="Martin F."/>
            <person name="Montanini B."/>
            <person name="Napoli C."/>
            <person name="Nelson D.R."/>
            <person name="Nelson C."/>
            <person name="Nieminen K."/>
            <person name="Nilsson O."/>
            <person name="Pereda V."/>
            <person name="Peter G."/>
            <person name="Philippe R."/>
            <person name="Pilate G."/>
            <person name="Poliakov A."/>
            <person name="Razumovskaya J."/>
            <person name="Richardson P."/>
            <person name="Rinaldi C."/>
            <person name="Ritland K."/>
            <person name="Rouze P."/>
            <person name="Ryaboy D."/>
            <person name="Schmutz J."/>
            <person name="Schrader J."/>
            <person name="Segerman B."/>
            <person name="Shin H."/>
            <person name="Siddiqui A."/>
            <person name="Sterky F."/>
            <person name="Terry A."/>
            <person name="Tsai C.J."/>
            <person name="Uberbacher E."/>
            <person name="Unneberg P."/>
            <person name="Vahala J."/>
            <person name="Wall K."/>
            <person name="Wessler S."/>
            <person name="Yang G."/>
            <person name="Yin T."/>
            <person name="Douglas C."/>
            <person name="Marra M."/>
            <person name="Sandberg G."/>
            <person name="Van de Peer Y."/>
            <person name="Rokhsar D."/>
        </authorList>
    </citation>
    <scope>NUCLEOTIDE SEQUENCE [LARGE SCALE GENOMIC DNA]</scope>
    <source>
        <strain evidence="2">cv. Nisqually</strain>
    </source>
</reference>
<dbReference type="AlphaFoldDB" id="A0A2K1YP03"/>
<name>A0A2K1YP03_POPTR</name>
<protein>
    <submittedName>
        <fullName evidence="1">Uncharacterized protein</fullName>
    </submittedName>
</protein>
<dbReference type="Proteomes" id="UP000006729">
    <property type="component" value="Chromosome 10"/>
</dbReference>